<evidence type="ECO:0000259" key="1">
    <source>
        <dbReference type="PROSITE" id="PS50110"/>
    </source>
</evidence>
<dbReference type="EMBL" id="BARU01009950">
    <property type="protein sequence ID" value="GAH43517.1"/>
    <property type="molecule type" value="Genomic_DNA"/>
</dbReference>
<comment type="caution">
    <text evidence="2">The sequence shown here is derived from an EMBL/GenBank/DDBJ whole genome shotgun (WGS) entry which is preliminary data.</text>
</comment>
<protein>
    <recommendedName>
        <fullName evidence="1">Response regulatory domain-containing protein</fullName>
    </recommendedName>
</protein>
<evidence type="ECO:0000313" key="2">
    <source>
        <dbReference type="EMBL" id="GAH43517.1"/>
    </source>
</evidence>
<dbReference type="InterPro" id="IPR011006">
    <property type="entry name" value="CheY-like_superfamily"/>
</dbReference>
<gene>
    <name evidence="2" type="ORF">S03H2_19090</name>
</gene>
<dbReference type="SUPFAM" id="SSF52172">
    <property type="entry name" value="CheY-like"/>
    <property type="match status" value="1"/>
</dbReference>
<name>X1FEY3_9ZZZZ</name>
<accession>X1FEY3</accession>
<dbReference type="AlphaFoldDB" id="X1FEY3"/>
<dbReference type="InterPro" id="IPR001789">
    <property type="entry name" value="Sig_transdc_resp-reg_receiver"/>
</dbReference>
<reference evidence="2" key="1">
    <citation type="journal article" date="2014" name="Front. Microbiol.">
        <title>High frequency of phylogenetically diverse reductive dehalogenase-homologous genes in deep subseafloor sedimentary metagenomes.</title>
        <authorList>
            <person name="Kawai M."/>
            <person name="Futagami T."/>
            <person name="Toyoda A."/>
            <person name="Takaki Y."/>
            <person name="Nishi S."/>
            <person name="Hori S."/>
            <person name="Arai W."/>
            <person name="Tsubouchi T."/>
            <person name="Morono Y."/>
            <person name="Uchiyama I."/>
            <person name="Ito T."/>
            <person name="Fujiyama A."/>
            <person name="Inagaki F."/>
            <person name="Takami H."/>
        </authorList>
    </citation>
    <scope>NUCLEOTIDE SEQUENCE</scope>
    <source>
        <strain evidence="2">Expedition CK06-06</strain>
    </source>
</reference>
<organism evidence="2">
    <name type="scientific">marine sediment metagenome</name>
    <dbReference type="NCBI Taxonomy" id="412755"/>
    <lineage>
        <taxon>unclassified sequences</taxon>
        <taxon>metagenomes</taxon>
        <taxon>ecological metagenomes</taxon>
    </lineage>
</organism>
<dbReference type="Gene3D" id="3.40.50.2300">
    <property type="match status" value="1"/>
</dbReference>
<proteinExistence type="predicted"/>
<sequence>DIRAKNPKAKVIIITAYPSIETAKEAIRGGATDYLPKPIELDYLETIIRQSYEIEEVPVLPVEEPIVEKPIVEEEIVTPCIWMQAGIVNKRMCTLGYQCNSACDFHVAMMKKEKFRDDPRIKPFIDKLYSQLGRKQCRYAMSGEISLRSCDRLYKCESCEFHQTMQDEVDRQLAIRDARQKSIRAKKTDRVATTYNSVRKDH</sequence>
<dbReference type="Pfam" id="PF00072">
    <property type="entry name" value="Response_reg"/>
    <property type="match status" value="1"/>
</dbReference>
<dbReference type="PROSITE" id="PS50110">
    <property type="entry name" value="RESPONSE_REGULATORY"/>
    <property type="match status" value="1"/>
</dbReference>
<feature type="domain" description="Response regulatory" evidence="1">
    <location>
        <begin position="1"/>
        <end position="52"/>
    </location>
</feature>
<dbReference type="GO" id="GO:0000160">
    <property type="term" value="P:phosphorelay signal transduction system"/>
    <property type="evidence" value="ECO:0007669"/>
    <property type="project" value="InterPro"/>
</dbReference>
<feature type="non-terminal residue" evidence="2">
    <location>
        <position position="1"/>
    </location>
</feature>